<keyword evidence="2" id="KW-1185">Reference proteome</keyword>
<gene>
    <name evidence="1" type="ORF">BG60_11125</name>
</gene>
<reference evidence="1 2" key="1">
    <citation type="submission" date="2014-03" db="EMBL/GenBank/DDBJ databases">
        <title>Draft Genome Sequences of Four Burkholderia Strains.</title>
        <authorList>
            <person name="Liu X.Y."/>
            <person name="Li C.X."/>
            <person name="Xu J.H."/>
        </authorList>
    </citation>
    <scope>NUCLEOTIDE SEQUENCE [LARGE SCALE GENOMIC DNA]</scope>
    <source>
        <strain evidence="1 2">OP-1</strain>
    </source>
</reference>
<name>A0A656QFH6_9BURK</name>
<sequence>MIGATDDDDAFREALRSSDTAKRETLQRWDGLGYVDVTPRPSTVGADAAKRLHARQCHYDRLHHMKRVRELMTMELDSEQVRMLHASRAILNGEAPGTRSVDLSDAAYLAELDAFEREEGERRSKPYWEPDWSLESQIDKASSVADAMDRYYKHDRLNRPGGTRERLISDREMELKEKRFACVASHHDSVNGRVVYLRSMGDGLSVWSSLVR</sequence>
<evidence type="ECO:0000313" key="2">
    <source>
        <dbReference type="Proteomes" id="UP000027451"/>
    </source>
</evidence>
<dbReference type="AlphaFoldDB" id="A0A656QFH6"/>
<comment type="caution">
    <text evidence="1">The sequence shown here is derived from an EMBL/GenBank/DDBJ whole genome shotgun (WGS) entry which is preliminary data.</text>
</comment>
<organism evidence="1 2">
    <name type="scientific">Caballeronia zhejiangensis</name>
    <dbReference type="NCBI Taxonomy" id="871203"/>
    <lineage>
        <taxon>Bacteria</taxon>
        <taxon>Pseudomonadati</taxon>
        <taxon>Pseudomonadota</taxon>
        <taxon>Betaproteobacteria</taxon>
        <taxon>Burkholderiales</taxon>
        <taxon>Burkholderiaceae</taxon>
        <taxon>Caballeronia</taxon>
    </lineage>
</organism>
<protein>
    <submittedName>
        <fullName evidence="1">Uncharacterized protein</fullName>
    </submittedName>
</protein>
<accession>A0A656QFH6</accession>
<dbReference type="Proteomes" id="UP000027451">
    <property type="component" value="Unassembled WGS sequence"/>
</dbReference>
<proteinExistence type="predicted"/>
<evidence type="ECO:0000313" key="1">
    <source>
        <dbReference type="EMBL" id="KDR28478.1"/>
    </source>
</evidence>
<dbReference type="EMBL" id="JFHD01000018">
    <property type="protein sequence ID" value="KDR28478.1"/>
    <property type="molecule type" value="Genomic_DNA"/>
</dbReference>